<keyword evidence="2" id="KW-1185">Reference proteome</keyword>
<dbReference type="EMBL" id="CM051396">
    <property type="protein sequence ID" value="KAJ4723201.1"/>
    <property type="molecule type" value="Genomic_DNA"/>
</dbReference>
<dbReference type="Proteomes" id="UP001164539">
    <property type="component" value="Chromosome 3"/>
</dbReference>
<name>A0ACC1YHD4_MELAZ</name>
<evidence type="ECO:0000313" key="1">
    <source>
        <dbReference type="EMBL" id="KAJ4723201.1"/>
    </source>
</evidence>
<proteinExistence type="predicted"/>
<gene>
    <name evidence="1" type="ORF">OWV82_006599</name>
</gene>
<organism evidence="1 2">
    <name type="scientific">Melia azedarach</name>
    <name type="common">Chinaberry tree</name>
    <dbReference type="NCBI Taxonomy" id="155640"/>
    <lineage>
        <taxon>Eukaryota</taxon>
        <taxon>Viridiplantae</taxon>
        <taxon>Streptophyta</taxon>
        <taxon>Embryophyta</taxon>
        <taxon>Tracheophyta</taxon>
        <taxon>Spermatophyta</taxon>
        <taxon>Magnoliopsida</taxon>
        <taxon>eudicotyledons</taxon>
        <taxon>Gunneridae</taxon>
        <taxon>Pentapetalae</taxon>
        <taxon>rosids</taxon>
        <taxon>malvids</taxon>
        <taxon>Sapindales</taxon>
        <taxon>Meliaceae</taxon>
        <taxon>Melia</taxon>
    </lineage>
</organism>
<keyword evidence="1" id="KW-0808">Transferase</keyword>
<keyword evidence="1" id="KW-0418">Kinase</keyword>
<sequence length="2761" mass="309955">MYGNHRPRFRPGGGSSGNGRGGGRGDQTAYQPPPAQLNSNFTFQNPNIYLPNPALQLLQHLTNIPFENRSLPFQNLNFPIQSPNLPIQNANLSTQQLPPYPSNHQPQTHSQSLPQTQKPNKEVLESIDRSVMKAWKEIVAAGESVSAWKVCQSAVLKLKVDSWSSLGFQMQEVPSLHKLMVTEAKINAFIHCFVGVRQITSLYDLQEAICKSEGIEKFEDLELGPFLRHSLVSHYFAVKSDVNEVFKIVTDDIIVCLSDYMDTHKRKDIKIDEFLDFVAAKQSLASKEKLGVRIQNLGMHINFIREARRSEDVPLKKFWKELQPDHGRRKRPIFSSHKKKQLDERFSAIRERVKSFSSINEDFCGKHIRFVTSSSEDEDSDDCTYGDKNDVGSNFEFSSQIKSSDRVSSCPYPSATEEMKRLGLKGEVNQQLYLVGGSSRQDECIRSSKKKRKTENLGCSHSAPTKLHKRDKVKRGALSIENDDEAQDDKLDEADIISLSNDAMRMFITTWKEACKDYTVGEVLRRMLEFYKPTDPKKAAKHTKRMKLMFSSYPCIGLLNIAVTSIKCGMWDSVYDTLQAIGQNGLTNTLSDKYSEYESLEVELSKQVAGVNTEHVVQHMHGVTVEEVMKKVSTYFEFDHEIVGNVESPVKKIFILLRKLCSCEAWLTEQLRIKEFKSLGYGEFFMFLEKYASVLPTELQKLFAGNIIDSSPIQVSLLQYLLIVLVSQASNSLWENEVITKQMISELLIRQFPLLSFKIDEFSMENFLEIVGKYRNDVMSKCVIFSETLLGNCLCGDSLVHQENFLLETTAGKTHTGQRVKISESVTSKDATEILLSAPMLSDLNSWSHWDLVFAPSLGPLLGWLLNDFNVKELMCLVTKDGKVIRIDHSATVDSFLEAALEGSSFQTAVKLLSSFALAGGEKNIPLSLLKCHARHAFEVIFKTNMENIEVSNCHPSLMHGEKLSGGHMFDVFATNNFSCERHEQQIKFCKAVPVASRFFLDCLGYLPSEFCGFAADVLLSGFQSIIKDAPSAILRECNRTEQRLILHEVGLSLGIVEWIHDYHTFRSTFTTDLLMRCGDSCLKAAKSELNTGSGYMQNAFNKISSVDSTITDSVGADFHREGGKFCHAIGGEASCDGIVDCSPQSLSGVKESEDAALIVESIRREEFGLDPNLSNMESNMLKKQHARLGRALHCLSQELYSQDSHFLLELVQNADDNIYPENVEPTLAFILQESGIIVLNNEQGFSAQNIRALCDVGNSTKKGTTAGYIGQKGIGFKSVFRVTDSPEIHSNGFHVKFDISEGQIGFILPTVVPPCNIDMFCRLASKSSVQLDSRCWKTCISLPFRSKLSEGIGMNNVVNMFLDLHPSLLLFLHRLQCIMFRNMLNDSLIVMKKEIVGDGIIRVLCGEDKMTWFMASQKLQANVIRPDVQTTEIAIAFTLQESDEGNYSPLLYQQPVFAFLPLRTYGLKFILQGDFVLPSSREEVDGNSPWNQWLLSEFPGLFVRAERFFCGLPCFRENPAKAVAVYMSFVPLVGEVHGFFSSLPRMIISKLRMSNCMILEGKDNQWAPPCKVLAGWNDQARTLFPDGLLHEHLGLGFLNKDIVLSDSLARALGIEEYGPKILLQIMSSLSRTENGLKSMGLGWLSSWLNELYTISFHSLGQSSLHSETDFIDNLRKIPFIPLSDGTFSSVDEGTIWLHSDSTVIDGGFGLEVFPDLCAKLRTVSPGLLSASAADNSWLDGISADNLTRMLLKIGVQQLSAHDIVKVHILPAISDESAANGNKNLMTDYLCFIMIHLQSNCLNCHVEREFIVSELRNKAFILTNYGFKRPSEISIHFSKDFGNPVIVNKLIHVMDLKWHEVDITYLKHPANELLSCGLIKWRKFFQEIGITDFVQVVQVDKNVPDISHTVSKDMLNREQISHSSAATDWDSNELVHLLSLLTTNVNRECCKYLLEILDTLWDDCYSDKTTGYYKSESNSDDRSFKSSFISKICDIQWVVSSLDDELHYPKDLFHDCDAVRSILGASAPYVVPKVKSEKLVCDIGLKTKVTLDDVLEILKVWGGSETPFKASIAQMSKLYTFIWNEMAASKEKISGELLSSPFIFVPCTSGSRHDDVVSGVFLSSEEVYWHDATGTTNLMKKMHPQCGSTDATQHPLTKMLCDIYPGLREFFLNLCGVTEIPSLHSYLQILLQLSTVSLPSQAANTVFQVFAAWADGLKSGLVSSSNIAYLKECLLKLEYKVLPTAQDKWVSLHPSFGLVCWCDDKKLRKRFKHVDGIDFLYFGKLGDSEQEMLQSKVSSLMQTLGIPALSEVVTREAIYSGLADCCFKASLVNWALPYAQRYIFSVHPNIYQKFKLSGFDTLNHLQIIVVEKLFYRNVIKSCGGTSKKKSECSCLLQGNILYTTRDSDSHALYMELSRLFFDGNPELHLANFLHMITTMAESGSTEEQTEFFILNSQKVPKLPGEESVWSLSYAPPLAEDNESLQTSSGSPKENEQDSCKSKRKVGFSSSWPPVDWKTAPDFSYARANGFKTQAAIVQPCSSSKMKDGDNSEDVNMEMYDMVPLETDANLTIRDNLAITSAVLNLTTAENLGQVDHVFDHNGSSMDLDHNDPVDLDNLFKGPESKFSSRDRLNTGPPDLEQALRTGKLGELAAFKHFTEVLGKTSVRWVNESNETGLPYDIVIGEKENSTEYVEVKATRSGRKDWFKITMREWQFALEKGDSFSIAHVFLLSDNNAKVTVYKNLVKLCQLGKLQLVIMMPR</sequence>
<evidence type="ECO:0000313" key="2">
    <source>
        <dbReference type="Proteomes" id="UP001164539"/>
    </source>
</evidence>
<accession>A0ACC1YHD4</accession>
<reference evidence="1 2" key="1">
    <citation type="journal article" date="2023" name="Science">
        <title>Complex scaffold remodeling in plant triterpene biosynthesis.</title>
        <authorList>
            <person name="De La Pena R."/>
            <person name="Hodgson H."/>
            <person name="Liu J.C."/>
            <person name="Stephenson M.J."/>
            <person name="Martin A.C."/>
            <person name="Owen C."/>
            <person name="Harkess A."/>
            <person name="Leebens-Mack J."/>
            <person name="Jimenez L.E."/>
            <person name="Osbourn A."/>
            <person name="Sattely E.S."/>
        </authorList>
    </citation>
    <scope>NUCLEOTIDE SEQUENCE [LARGE SCALE GENOMIC DNA]</scope>
    <source>
        <strain evidence="2">cv. JPN11</strain>
        <tissue evidence="1">Leaf</tissue>
    </source>
</reference>
<protein>
    <submittedName>
        <fullName evidence="1">Histidine kinase-, DNA gyrase B</fullName>
    </submittedName>
</protein>
<comment type="caution">
    <text evidence="1">The sequence shown here is derived from an EMBL/GenBank/DDBJ whole genome shotgun (WGS) entry which is preliminary data.</text>
</comment>